<comment type="caution">
    <text evidence="1">The sequence shown here is derived from an EMBL/GenBank/DDBJ whole genome shotgun (WGS) entry which is preliminary data.</text>
</comment>
<evidence type="ECO:0000313" key="1">
    <source>
        <dbReference type="EMBL" id="MDH6285016.1"/>
    </source>
</evidence>
<dbReference type="EMBL" id="JARXVC010000034">
    <property type="protein sequence ID" value="MDH6285016.1"/>
    <property type="molecule type" value="Genomic_DNA"/>
</dbReference>
<proteinExistence type="predicted"/>
<protein>
    <submittedName>
        <fullName evidence="1">Uncharacterized protein</fullName>
    </submittedName>
</protein>
<dbReference type="RefSeq" id="WP_280764176.1">
    <property type="nucleotide sequence ID" value="NZ_JARXVC010000034.1"/>
</dbReference>
<dbReference type="Proteomes" id="UP001160334">
    <property type="component" value="Unassembled WGS sequence"/>
</dbReference>
<gene>
    <name evidence="1" type="ORF">M2280_006280</name>
</gene>
<dbReference type="SUPFAM" id="SSF159245">
    <property type="entry name" value="AttH-like"/>
    <property type="match status" value="1"/>
</dbReference>
<reference evidence="1 2" key="1">
    <citation type="submission" date="2023-04" db="EMBL/GenBank/DDBJ databases">
        <title>Forest soil microbial communities from Buena Vista Peninsula, Colon Province, Panama.</title>
        <authorList>
            <person name="Bouskill N."/>
        </authorList>
    </citation>
    <scope>NUCLEOTIDE SEQUENCE [LARGE SCALE GENOMIC DNA]</scope>
    <source>
        <strain evidence="1 2">CFH S0262</strain>
    </source>
</reference>
<accession>A0ABT6ML10</accession>
<evidence type="ECO:0000313" key="2">
    <source>
        <dbReference type="Proteomes" id="UP001160334"/>
    </source>
</evidence>
<keyword evidence="2" id="KW-1185">Reference proteome</keyword>
<organism evidence="1 2">
    <name type="scientific">Prescottella agglutinans</name>
    <dbReference type="NCBI Taxonomy" id="1644129"/>
    <lineage>
        <taxon>Bacteria</taxon>
        <taxon>Bacillati</taxon>
        <taxon>Actinomycetota</taxon>
        <taxon>Actinomycetes</taxon>
        <taxon>Mycobacteriales</taxon>
        <taxon>Nocardiaceae</taxon>
        <taxon>Prescottella</taxon>
    </lineage>
</organism>
<name>A0ABT6ML10_9NOCA</name>
<sequence length="337" mass="37246">MTPEFHDALVTRMTPDMPERFFDRFMFNLHPDDGTVPSVILGAGVYPPRNVVDGFVVLTTEIEQRNLRFSTEHDATDTASVGPLRWETVEDNRTWRIHLGENKTGLELDLVWHARAPYWLGSVDVANTDGRTTSFDHLFQPGRYEGALTLDGVTTDVTGWYGLRDRSRGVRTMAGGQGLHIWYQAQFPDRTIGFLLVEDRRGGRILLEGAVMHDDGQLDNIVDVRHDLVFAAGNDLASGAVDVTTAAGRKYRIATDASAGGGYMAGGGYGGHHGKARGRDHAEFDVYRLDGTVGPTTLDSALTDRCCTFDWEGCTGYGIFEFALSRSSSYTYRPTQP</sequence>